<comment type="cofactor">
    <cofactor evidence="1">
        <name>a divalent metal cation</name>
        <dbReference type="ChEBI" id="CHEBI:60240"/>
    </cofactor>
</comment>
<dbReference type="Proteomes" id="UP000186940">
    <property type="component" value="Unassembled WGS sequence"/>
</dbReference>
<dbReference type="NCBIfam" id="TIGR00040">
    <property type="entry name" value="yfcE"/>
    <property type="match status" value="1"/>
</dbReference>
<feature type="domain" description="Calcineurin-like phosphoesterase" evidence="2">
    <location>
        <begin position="1"/>
        <end position="155"/>
    </location>
</feature>
<evidence type="ECO:0000259" key="2">
    <source>
        <dbReference type="Pfam" id="PF12850"/>
    </source>
</evidence>
<evidence type="ECO:0000313" key="3">
    <source>
        <dbReference type="EMBL" id="OFV67944.1"/>
    </source>
</evidence>
<dbReference type="InterPro" id="IPR024654">
    <property type="entry name" value="Calcineurin-like_PHP_lpxH"/>
</dbReference>
<dbReference type="SUPFAM" id="SSF56300">
    <property type="entry name" value="Metallo-dependent phosphatases"/>
    <property type="match status" value="1"/>
</dbReference>
<keyword evidence="3" id="KW-0378">Hydrolase</keyword>
<dbReference type="Gene3D" id="3.60.21.10">
    <property type="match status" value="1"/>
</dbReference>
<dbReference type="GO" id="GO:0046872">
    <property type="term" value="F:metal ion binding"/>
    <property type="evidence" value="ECO:0007669"/>
    <property type="project" value="UniProtKB-KW"/>
</dbReference>
<dbReference type="EMBL" id="LYOS01000002">
    <property type="protein sequence ID" value="OFV67944.1"/>
    <property type="molecule type" value="Genomic_DNA"/>
</dbReference>
<dbReference type="EC" id="3.1.4.-" evidence="1"/>
<dbReference type="Pfam" id="PF12850">
    <property type="entry name" value="Metallophos_2"/>
    <property type="match status" value="1"/>
</dbReference>
<evidence type="ECO:0000313" key="4">
    <source>
        <dbReference type="Proteomes" id="UP000186940"/>
    </source>
</evidence>
<dbReference type="PANTHER" id="PTHR11124">
    <property type="entry name" value="VACUOLAR SORTING PROTEIN VPS29"/>
    <property type="match status" value="1"/>
</dbReference>
<sequence length="164" mass="18234">MQIGVISDTHLHAGRIELPGEVLKALSTVDLIIHCGDFCVYEVFEYLQQIGKGKVVGVCGNMDLPEVRRKLPERDILEVEGHKIGVIHGSGAPEGIERRMLDAFADIEGIDLIIYGHTHEAADFIRDGIHFFNPGSPTDKRFARYNSYGILDIGNRIESTIIHL</sequence>
<comment type="caution">
    <text evidence="3">The sequence shown here is derived from an EMBL/GenBank/DDBJ whole genome shotgun (WGS) entry which is preliminary data.</text>
</comment>
<organism evidence="3 4">
    <name type="scientific">Candidatus Syntropharchaeum caldarium</name>
    <dbReference type="NCBI Taxonomy" id="1838285"/>
    <lineage>
        <taxon>Archaea</taxon>
        <taxon>Methanobacteriati</taxon>
        <taxon>Methanobacteriota</taxon>
        <taxon>Stenosarchaea group</taxon>
        <taxon>Methanomicrobia</taxon>
        <taxon>Methanosarcinales</taxon>
        <taxon>ANME-2 cluster</taxon>
        <taxon>Candidatus Syntropharchaeum</taxon>
    </lineage>
</organism>
<accession>A0A1F2PA46</accession>
<protein>
    <recommendedName>
        <fullName evidence="1">Phosphoesterase</fullName>
        <ecNumber evidence="1">3.1.4.-</ecNumber>
    </recommendedName>
</protein>
<keyword evidence="4" id="KW-1185">Reference proteome</keyword>
<evidence type="ECO:0000256" key="1">
    <source>
        <dbReference type="RuleBase" id="RU362039"/>
    </source>
</evidence>
<dbReference type="InterPro" id="IPR029052">
    <property type="entry name" value="Metallo-depent_PP-like"/>
</dbReference>
<dbReference type="STRING" id="1838285.SCAL_000584"/>
<proteinExistence type="inferred from homology"/>
<keyword evidence="1" id="KW-0479">Metal-binding</keyword>
<gene>
    <name evidence="3" type="ORF">SCAL_000584</name>
</gene>
<dbReference type="InterPro" id="IPR000979">
    <property type="entry name" value="Phosphodiesterase_MJ0936/Vps29"/>
</dbReference>
<dbReference type="AlphaFoldDB" id="A0A1F2PA46"/>
<name>A0A1F2PA46_9EURY</name>
<comment type="similarity">
    <text evidence="1">Belongs to the metallophosphoesterase superfamily. YfcE family.</text>
</comment>
<dbReference type="GO" id="GO:0016787">
    <property type="term" value="F:hydrolase activity"/>
    <property type="evidence" value="ECO:0007669"/>
    <property type="project" value="UniProtKB-UniRule"/>
</dbReference>
<reference evidence="3" key="1">
    <citation type="submission" date="2016-05" db="EMBL/GenBank/DDBJ databases">
        <title>Microbial consortia oxidize butane by reversing methanogenesis.</title>
        <authorList>
            <person name="Laso-Perez R."/>
            <person name="Richter M."/>
            <person name="Wegener G."/>
            <person name="Musat F."/>
        </authorList>
    </citation>
    <scope>NUCLEOTIDE SEQUENCE [LARGE SCALE GENOMIC DNA]</scope>
    <source>
        <strain evidence="3">BOX2</strain>
    </source>
</reference>